<organism evidence="2 3">
    <name type="scientific">Bellilinea caldifistulae</name>
    <dbReference type="NCBI Taxonomy" id="360411"/>
    <lineage>
        <taxon>Bacteria</taxon>
        <taxon>Bacillati</taxon>
        <taxon>Chloroflexota</taxon>
        <taxon>Anaerolineae</taxon>
        <taxon>Anaerolineales</taxon>
        <taxon>Anaerolineaceae</taxon>
        <taxon>Bellilinea</taxon>
    </lineage>
</organism>
<evidence type="ECO:0000313" key="2">
    <source>
        <dbReference type="EMBL" id="KPL77745.1"/>
    </source>
</evidence>
<sequence>MSTEFPEIMTINEVCQYLRIPRSSLYKLAQEGKIPCQKVGRHWRFHRATLINWIAGQRLDEADVVIQAEGLKRS</sequence>
<dbReference type="RefSeq" id="WP_061914289.1">
    <property type="nucleotide sequence ID" value="NZ_DF967971.1"/>
</dbReference>
<accession>A0A0P6XBV6</accession>
<dbReference type="Pfam" id="PF12728">
    <property type="entry name" value="HTH_17"/>
    <property type="match status" value="1"/>
</dbReference>
<comment type="caution">
    <text evidence="2">The sequence shown here is derived from an EMBL/GenBank/DDBJ whole genome shotgun (WGS) entry which is preliminary data.</text>
</comment>
<dbReference type="InterPro" id="IPR009061">
    <property type="entry name" value="DNA-bd_dom_put_sf"/>
</dbReference>
<dbReference type="Gene3D" id="3.90.105.50">
    <property type="match status" value="1"/>
</dbReference>
<name>A0A0P6XBV6_9CHLR</name>
<proteinExistence type="predicted"/>
<dbReference type="SUPFAM" id="SSF46955">
    <property type="entry name" value="Putative DNA-binding domain"/>
    <property type="match status" value="1"/>
</dbReference>
<dbReference type="GO" id="GO:0003677">
    <property type="term" value="F:DNA binding"/>
    <property type="evidence" value="ECO:0007669"/>
    <property type="project" value="InterPro"/>
</dbReference>
<dbReference type="InterPro" id="IPR041657">
    <property type="entry name" value="HTH_17"/>
</dbReference>
<dbReference type="InterPro" id="IPR038148">
    <property type="entry name" value="Tn1545/Tn916_Xis"/>
</dbReference>
<gene>
    <name evidence="2" type="ORF">AC812_02540</name>
</gene>
<feature type="domain" description="Helix-turn-helix" evidence="1">
    <location>
        <begin position="9"/>
        <end position="58"/>
    </location>
</feature>
<protein>
    <recommendedName>
        <fullName evidence="1">Helix-turn-helix domain-containing protein</fullName>
    </recommendedName>
</protein>
<dbReference type="STRING" id="360411.AC812_02540"/>
<dbReference type="NCBIfam" id="TIGR01764">
    <property type="entry name" value="excise"/>
    <property type="match status" value="1"/>
</dbReference>
<dbReference type="EMBL" id="LGHJ01000008">
    <property type="protein sequence ID" value="KPL77745.1"/>
    <property type="molecule type" value="Genomic_DNA"/>
</dbReference>
<evidence type="ECO:0000313" key="3">
    <source>
        <dbReference type="Proteomes" id="UP000050514"/>
    </source>
</evidence>
<dbReference type="AlphaFoldDB" id="A0A0P6XBV6"/>
<dbReference type="Proteomes" id="UP000050514">
    <property type="component" value="Unassembled WGS sequence"/>
</dbReference>
<dbReference type="InterPro" id="IPR010093">
    <property type="entry name" value="SinI_DNA-bd"/>
</dbReference>
<evidence type="ECO:0000259" key="1">
    <source>
        <dbReference type="Pfam" id="PF12728"/>
    </source>
</evidence>
<dbReference type="OrthoDB" id="165175at2"/>
<keyword evidence="3" id="KW-1185">Reference proteome</keyword>
<reference evidence="2 3" key="1">
    <citation type="submission" date="2015-07" db="EMBL/GenBank/DDBJ databases">
        <title>Draft genome of Bellilinea caldifistulae DSM 17877.</title>
        <authorList>
            <person name="Hemp J."/>
            <person name="Ward L.M."/>
            <person name="Pace L.A."/>
            <person name="Fischer W.W."/>
        </authorList>
    </citation>
    <scope>NUCLEOTIDE SEQUENCE [LARGE SCALE GENOMIC DNA]</scope>
    <source>
        <strain evidence="2 3">GOMI-1</strain>
    </source>
</reference>